<keyword evidence="2" id="KW-0812">Transmembrane</keyword>
<dbReference type="EMBL" id="HBKQ01003864">
    <property type="protein sequence ID" value="CAE2205908.1"/>
    <property type="molecule type" value="Transcribed_RNA"/>
</dbReference>
<proteinExistence type="predicted"/>
<feature type="transmembrane region" description="Helical" evidence="2">
    <location>
        <begin position="313"/>
        <end position="336"/>
    </location>
</feature>
<gene>
    <name evidence="3" type="ORF">OAUR00152_LOCUS2628</name>
</gene>
<evidence type="ECO:0000256" key="1">
    <source>
        <dbReference type="SAM" id="MobiDB-lite"/>
    </source>
</evidence>
<organism evidence="3">
    <name type="scientific">Odontella aurita</name>
    <dbReference type="NCBI Taxonomy" id="265563"/>
    <lineage>
        <taxon>Eukaryota</taxon>
        <taxon>Sar</taxon>
        <taxon>Stramenopiles</taxon>
        <taxon>Ochrophyta</taxon>
        <taxon>Bacillariophyta</taxon>
        <taxon>Mediophyceae</taxon>
        <taxon>Biddulphiophycidae</taxon>
        <taxon>Eupodiscales</taxon>
        <taxon>Odontellaceae</taxon>
        <taxon>Odontella</taxon>
    </lineage>
</organism>
<feature type="region of interest" description="Disordered" evidence="1">
    <location>
        <begin position="201"/>
        <end position="257"/>
    </location>
</feature>
<name>A0A7S4HQ27_9STRA</name>
<keyword evidence="2" id="KW-1133">Transmembrane helix</keyword>
<feature type="compositionally biased region" description="Polar residues" evidence="1">
    <location>
        <begin position="234"/>
        <end position="251"/>
    </location>
</feature>
<protein>
    <submittedName>
        <fullName evidence="3">Uncharacterized protein</fullName>
    </submittedName>
</protein>
<feature type="transmembrane region" description="Helical" evidence="2">
    <location>
        <begin position="426"/>
        <end position="450"/>
    </location>
</feature>
<dbReference type="AlphaFoldDB" id="A0A7S4HQ27"/>
<evidence type="ECO:0000256" key="2">
    <source>
        <dbReference type="SAM" id="Phobius"/>
    </source>
</evidence>
<reference evidence="3" key="1">
    <citation type="submission" date="2021-01" db="EMBL/GenBank/DDBJ databases">
        <authorList>
            <person name="Corre E."/>
            <person name="Pelletier E."/>
            <person name="Niang G."/>
            <person name="Scheremetjew M."/>
            <person name="Finn R."/>
            <person name="Kale V."/>
            <person name="Holt S."/>
            <person name="Cochrane G."/>
            <person name="Meng A."/>
            <person name="Brown T."/>
            <person name="Cohen L."/>
        </authorList>
    </citation>
    <scope>NUCLEOTIDE SEQUENCE</scope>
    <source>
        <strain evidence="3">Isolate 1302-5</strain>
    </source>
</reference>
<feature type="transmembrane region" description="Helical" evidence="2">
    <location>
        <begin position="462"/>
        <end position="482"/>
    </location>
</feature>
<evidence type="ECO:0000313" key="3">
    <source>
        <dbReference type="EMBL" id="CAE2205908.1"/>
    </source>
</evidence>
<feature type="transmembrane region" description="Helical" evidence="2">
    <location>
        <begin position="279"/>
        <end position="301"/>
    </location>
</feature>
<accession>A0A7S4HQ27</accession>
<keyword evidence="2" id="KW-0472">Membrane</keyword>
<sequence length="509" mass="55545">MLASHNDTSTFRALDNIMSNGGLTCGFACVILENANFVPFKSGPFCDNLRDGFVYDQYFFRSDVERESLLSFCGKTCGAISSEVCGATNKNGNGPTFEWSPLLFKSVFRDCCDDYGQTSKCSFCRPDTVLENPQKLVTNDRTNFEATCAEFDTWFDLEYWSHRSGETLDNYGPTSGNPRTSCNKLRWSDPIWSPIREWEPTQEDCPCVTPAPSSPPSQSISPSGAPSHRPTASAAPSTSGEPTRILSTSPTVDPASLALSGSIRDAGSEECSPKPSGTFSSLGGLFTGFYVAVTYGSIFWVKSKNAGRPRWGLYEMVSEVAGQFVATVVAVGGIFICIDHESSDSMDTIMSMTSLLAVDGFELILTLITIPFVRPEDHLGDSFDQARWNQLSGCSMWSARFLIWAIGGGLPLIMLFFSMFEKGYPLPVMIPCCISLGLGMVVGFFGPCVLRNPKFTGGGARFIWVLVKNLVGVIPGLIIAIYERDWVALGWGAEVYIELSHFIGECIQG</sequence>
<feature type="transmembrane region" description="Helical" evidence="2">
    <location>
        <begin position="348"/>
        <end position="373"/>
    </location>
</feature>
<feature type="transmembrane region" description="Helical" evidence="2">
    <location>
        <begin position="401"/>
        <end position="420"/>
    </location>
</feature>
<feature type="compositionally biased region" description="Low complexity" evidence="1">
    <location>
        <begin position="216"/>
        <end position="227"/>
    </location>
</feature>